<dbReference type="GO" id="GO:0003755">
    <property type="term" value="F:peptidyl-prolyl cis-trans isomerase activity"/>
    <property type="evidence" value="ECO:0007669"/>
    <property type="project" value="UniProtKB-UniRule"/>
</dbReference>
<keyword evidence="3 5" id="KW-0413">Isomerase</keyword>
<dbReference type="CDD" id="cd00317">
    <property type="entry name" value="cyclophilin"/>
    <property type="match status" value="1"/>
</dbReference>
<dbReference type="EC" id="5.2.1.8" evidence="3"/>
<dbReference type="PROSITE" id="PS00170">
    <property type="entry name" value="CSA_PPIASE_1"/>
    <property type="match status" value="1"/>
</dbReference>
<evidence type="ECO:0000256" key="3">
    <source>
        <dbReference type="RuleBase" id="RU363019"/>
    </source>
</evidence>
<dbReference type="EMBL" id="CADCVT010000194">
    <property type="protein sequence ID" value="CAA9501502.1"/>
    <property type="molecule type" value="Genomic_DNA"/>
</dbReference>
<dbReference type="PROSITE" id="PS50072">
    <property type="entry name" value="CSA_PPIASE_2"/>
    <property type="match status" value="1"/>
</dbReference>
<organism evidence="5">
    <name type="scientific">uncultured Solirubrobacteraceae bacterium</name>
    <dbReference type="NCBI Taxonomy" id="1162706"/>
    <lineage>
        <taxon>Bacteria</taxon>
        <taxon>Bacillati</taxon>
        <taxon>Actinomycetota</taxon>
        <taxon>Thermoleophilia</taxon>
        <taxon>Solirubrobacterales</taxon>
        <taxon>Solirubrobacteraceae</taxon>
        <taxon>environmental samples</taxon>
    </lineage>
</organism>
<evidence type="ECO:0000256" key="1">
    <source>
        <dbReference type="ARBA" id="ARBA00002388"/>
    </source>
</evidence>
<comment type="similarity">
    <text evidence="2 3">Belongs to the cyclophilin-type PPIase family.</text>
</comment>
<accession>A0A6J4SQ27</accession>
<dbReference type="InterPro" id="IPR024936">
    <property type="entry name" value="Cyclophilin-type_PPIase"/>
</dbReference>
<reference evidence="5" key="1">
    <citation type="submission" date="2020-02" db="EMBL/GenBank/DDBJ databases">
        <authorList>
            <person name="Meier V. D."/>
        </authorList>
    </citation>
    <scope>NUCLEOTIDE SEQUENCE</scope>
    <source>
        <strain evidence="5">AVDCRST_MAG85</strain>
    </source>
</reference>
<gene>
    <name evidence="5" type="ORF">AVDCRST_MAG85-1789</name>
</gene>
<sequence>KPKTKKVGKAKRPSLKIDEKKSYTATLETNCGDIEIALDVKRAPKTVASFVALGRKGFFDGLGFHRIVPGFVVQGGDPAGTGNGGPGYDVTETPPSDLKYAKGTVAMAKTAMDAPGTSGSQFFIVTAEDAGLPPDYALLGKVTKGDDAVKKIEAVPAEGDGQPTEPVVISKLTIESK</sequence>
<dbReference type="InterPro" id="IPR002130">
    <property type="entry name" value="Cyclophilin-type_PPIase_dom"/>
</dbReference>
<dbReference type="PIRSF" id="PIRSF001467">
    <property type="entry name" value="Peptidylpro_ismrse"/>
    <property type="match status" value="1"/>
</dbReference>
<dbReference type="AlphaFoldDB" id="A0A6J4SQ27"/>
<protein>
    <recommendedName>
        <fullName evidence="3">Peptidyl-prolyl cis-trans isomerase</fullName>
        <shortName evidence="3">PPIase</shortName>
        <ecNumber evidence="3">5.2.1.8</ecNumber>
    </recommendedName>
</protein>
<dbReference type="Gene3D" id="2.40.100.10">
    <property type="entry name" value="Cyclophilin-like"/>
    <property type="match status" value="1"/>
</dbReference>
<feature type="domain" description="PPIase cyclophilin-type" evidence="4">
    <location>
        <begin position="32"/>
        <end position="174"/>
    </location>
</feature>
<evidence type="ECO:0000313" key="5">
    <source>
        <dbReference type="EMBL" id="CAA9501502.1"/>
    </source>
</evidence>
<dbReference type="PANTHER" id="PTHR45625:SF3">
    <property type="entry name" value="PEPTIDYL-PROLYL CIS-TRANS ISOMERASE B-RELATED"/>
    <property type="match status" value="1"/>
</dbReference>
<dbReference type="GO" id="GO:0006457">
    <property type="term" value="P:protein folding"/>
    <property type="evidence" value="ECO:0007669"/>
    <property type="project" value="InterPro"/>
</dbReference>
<dbReference type="InterPro" id="IPR044666">
    <property type="entry name" value="Cyclophilin_A-like"/>
</dbReference>
<evidence type="ECO:0000259" key="4">
    <source>
        <dbReference type="PROSITE" id="PS50072"/>
    </source>
</evidence>
<feature type="non-terminal residue" evidence="5">
    <location>
        <position position="1"/>
    </location>
</feature>
<dbReference type="Pfam" id="PF00160">
    <property type="entry name" value="Pro_isomerase"/>
    <property type="match status" value="1"/>
</dbReference>
<evidence type="ECO:0000256" key="2">
    <source>
        <dbReference type="ARBA" id="ARBA00007365"/>
    </source>
</evidence>
<comment type="function">
    <text evidence="1 3">PPIases accelerate the folding of proteins. It catalyzes the cis-trans isomerization of proline imidic peptide bonds in oligopeptides.</text>
</comment>
<dbReference type="InterPro" id="IPR020892">
    <property type="entry name" value="Cyclophilin-type_PPIase_CS"/>
</dbReference>
<dbReference type="InterPro" id="IPR029000">
    <property type="entry name" value="Cyclophilin-like_dom_sf"/>
</dbReference>
<keyword evidence="3" id="KW-0697">Rotamase</keyword>
<proteinExistence type="inferred from homology"/>
<dbReference type="PANTHER" id="PTHR45625">
    <property type="entry name" value="PEPTIDYL-PROLYL CIS-TRANS ISOMERASE-RELATED"/>
    <property type="match status" value="1"/>
</dbReference>
<name>A0A6J4SQ27_9ACTN</name>
<comment type="catalytic activity">
    <reaction evidence="3">
        <text>[protein]-peptidylproline (omega=180) = [protein]-peptidylproline (omega=0)</text>
        <dbReference type="Rhea" id="RHEA:16237"/>
        <dbReference type="Rhea" id="RHEA-COMP:10747"/>
        <dbReference type="Rhea" id="RHEA-COMP:10748"/>
        <dbReference type="ChEBI" id="CHEBI:83833"/>
        <dbReference type="ChEBI" id="CHEBI:83834"/>
        <dbReference type="EC" id="5.2.1.8"/>
    </reaction>
</comment>
<dbReference type="SUPFAM" id="SSF50891">
    <property type="entry name" value="Cyclophilin-like"/>
    <property type="match status" value="1"/>
</dbReference>
<dbReference type="PRINTS" id="PR00153">
    <property type="entry name" value="CSAPPISMRASE"/>
</dbReference>